<keyword evidence="2" id="KW-1185">Reference proteome</keyword>
<organism evidence="1 2">
    <name type="scientific">candidate division MSBL1 archaeon SCGC-AAA259E19</name>
    <dbReference type="NCBI Taxonomy" id="1698264"/>
    <lineage>
        <taxon>Archaea</taxon>
        <taxon>Methanobacteriati</taxon>
        <taxon>Methanobacteriota</taxon>
        <taxon>candidate division MSBL1</taxon>
    </lineage>
</organism>
<gene>
    <name evidence="1" type="ORF">AKJ65_07735</name>
</gene>
<dbReference type="EMBL" id="LHXO01000168">
    <property type="protein sequence ID" value="KXA92315.1"/>
    <property type="molecule type" value="Genomic_DNA"/>
</dbReference>
<protein>
    <submittedName>
        <fullName evidence="1">Uncharacterized protein</fullName>
    </submittedName>
</protein>
<proteinExistence type="predicted"/>
<reference evidence="1 2" key="1">
    <citation type="journal article" date="2016" name="Sci. Rep.">
        <title>Metabolic traits of an uncultured archaeal lineage -MSBL1- from brine pools of the Red Sea.</title>
        <authorList>
            <person name="Mwirichia R."/>
            <person name="Alam I."/>
            <person name="Rashid M."/>
            <person name="Vinu M."/>
            <person name="Ba-Alawi W."/>
            <person name="Anthony Kamau A."/>
            <person name="Kamanda Ngugi D."/>
            <person name="Goker M."/>
            <person name="Klenk H.P."/>
            <person name="Bajic V."/>
            <person name="Stingl U."/>
        </authorList>
    </citation>
    <scope>NUCLEOTIDE SEQUENCE [LARGE SCALE GENOMIC DNA]</scope>
    <source>
        <strain evidence="1">SCGC-AAA259E19</strain>
    </source>
</reference>
<evidence type="ECO:0000313" key="1">
    <source>
        <dbReference type="EMBL" id="KXA92315.1"/>
    </source>
</evidence>
<comment type="caution">
    <text evidence="1">The sequence shown here is derived from an EMBL/GenBank/DDBJ whole genome shotgun (WGS) entry which is preliminary data.</text>
</comment>
<evidence type="ECO:0000313" key="2">
    <source>
        <dbReference type="Proteomes" id="UP000070284"/>
    </source>
</evidence>
<dbReference type="AlphaFoldDB" id="A0A133UDT3"/>
<sequence>MILLLLTYLLAPTIGEEEELDFYDFFLGFSGNKRLVVNPEDPVAVVVAEEGEEGEGGFERTVQHICRDIYRERIGGLPFPEDLSIENEKEIERRLTENRISVVEEDLSTFLSEGFQVGIKEIEKEEILTVRKLDLEFSTSGRYGDGNAGSRARDATSEEVNILLWLAKRINNGK</sequence>
<accession>A0A133UDT3</accession>
<name>A0A133UDT3_9EURY</name>
<dbReference type="Proteomes" id="UP000070284">
    <property type="component" value="Unassembled WGS sequence"/>
</dbReference>